<evidence type="ECO:0000256" key="8">
    <source>
        <dbReference type="SAM" id="SignalP"/>
    </source>
</evidence>
<evidence type="ECO:0000256" key="6">
    <source>
        <dbReference type="ARBA" id="ARBA00023008"/>
    </source>
</evidence>
<proteinExistence type="predicted"/>
<evidence type="ECO:0000256" key="4">
    <source>
        <dbReference type="ARBA" id="ARBA00022764"/>
    </source>
</evidence>
<dbReference type="SUPFAM" id="SSF49503">
    <property type="entry name" value="Cupredoxins"/>
    <property type="match status" value="1"/>
</dbReference>
<dbReference type="GO" id="GO:0042597">
    <property type="term" value="C:periplasmic space"/>
    <property type="evidence" value="ECO:0007669"/>
    <property type="project" value="UniProtKB-SubCell"/>
</dbReference>
<feature type="signal peptide" evidence="8">
    <location>
        <begin position="1"/>
        <end position="32"/>
    </location>
</feature>
<keyword evidence="4" id="KW-0574">Periplasm</keyword>
<feature type="domain" description="Blue (type 1) copper" evidence="9">
    <location>
        <begin position="42"/>
        <end position="137"/>
    </location>
</feature>
<dbReference type="GO" id="GO:0009055">
    <property type="term" value="F:electron transfer activity"/>
    <property type="evidence" value="ECO:0007669"/>
    <property type="project" value="InterPro"/>
</dbReference>
<dbReference type="PRINTS" id="PR00157">
    <property type="entry name" value="PLASTOCYANIN"/>
</dbReference>
<evidence type="ECO:0000313" key="11">
    <source>
        <dbReference type="Proteomes" id="UP000554144"/>
    </source>
</evidence>
<keyword evidence="3 7" id="KW-0479">Metal-binding</keyword>
<dbReference type="Proteomes" id="UP000554144">
    <property type="component" value="Unassembled WGS sequence"/>
</dbReference>
<dbReference type="InterPro" id="IPR006311">
    <property type="entry name" value="TAT_signal"/>
</dbReference>
<dbReference type="RefSeq" id="WP_130037242.1">
    <property type="nucleotide sequence ID" value="NZ_JACCEV010000001.1"/>
</dbReference>
<evidence type="ECO:0000256" key="3">
    <source>
        <dbReference type="ARBA" id="ARBA00022723"/>
    </source>
</evidence>
<dbReference type="InterPro" id="IPR028871">
    <property type="entry name" value="BlueCu_1_BS"/>
</dbReference>
<dbReference type="PANTHER" id="PTHR36507:SF1">
    <property type="entry name" value="BLL1555 PROTEIN"/>
    <property type="match status" value="1"/>
</dbReference>
<dbReference type="Pfam" id="PF00127">
    <property type="entry name" value="Copper-bind"/>
    <property type="match status" value="1"/>
</dbReference>
<evidence type="ECO:0000256" key="5">
    <source>
        <dbReference type="ARBA" id="ARBA00022982"/>
    </source>
</evidence>
<feature type="binding site" evidence="7">
    <location>
        <position position="131"/>
    </location>
    <ligand>
        <name>Cu cation</name>
        <dbReference type="ChEBI" id="CHEBI:23378"/>
    </ligand>
</feature>
<dbReference type="InterPro" id="IPR052721">
    <property type="entry name" value="ET_Amicyanin"/>
</dbReference>
<dbReference type="Gene3D" id="2.60.40.420">
    <property type="entry name" value="Cupredoxins - blue copper proteins"/>
    <property type="match status" value="1"/>
</dbReference>
<dbReference type="InterPro" id="IPR000923">
    <property type="entry name" value="BlueCu_1"/>
</dbReference>
<evidence type="ECO:0000313" key="10">
    <source>
        <dbReference type="EMBL" id="NYT85181.1"/>
    </source>
</evidence>
<feature type="binding site" evidence="7">
    <location>
        <position position="123"/>
    </location>
    <ligand>
        <name>Cu cation</name>
        <dbReference type="ChEBI" id="CHEBI:23378"/>
    </ligand>
</feature>
<keyword evidence="5" id="KW-0249">Electron transport</keyword>
<dbReference type="PROSITE" id="PS00196">
    <property type="entry name" value="COPPER_BLUE"/>
    <property type="match status" value="1"/>
</dbReference>
<feature type="binding site" evidence="7">
    <location>
        <position position="126"/>
    </location>
    <ligand>
        <name>Cu cation</name>
        <dbReference type="ChEBI" id="CHEBI:23378"/>
    </ligand>
</feature>
<dbReference type="CDD" id="cd04220">
    <property type="entry name" value="Halocyanin"/>
    <property type="match status" value="1"/>
</dbReference>
<dbReference type="InterPro" id="IPR002387">
    <property type="entry name" value="Plastocyanin"/>
</dbReference>
<keyword evidence="11" id="KW-1185">Reference proteome</keyword>
<dbReference type="AlphaFoldDB" id="A0A853GSL2"/>
<keyword evidence="6 7" id="KW-0186">Copper</keyword>
<dbReference type="GO" id="GO:0005507">
    <property type="term" value="F:copper ion binding"/>
    <property type="evidence" value="ECO:0007669"/>
    <property type="project" value="InterPro"/>
</dbReference>
<name>A0A853GSL2_9BURK</name>
<keyword evidence="2" id="KW-0813">Transport</keyword>
<dbReference type="EMBL" id="JACCEV010000001">
    <property type="protein sequence ID" value="NYT85181.1"/>
    <property type="molecule type" value="Genomic_DNA"/>
</dbReference>
<evidence type="ECO:0000259" key="9">
    <source>
        <dbReference type="Pfam" id="PF00127"/>
    </source>
</evidence>
<organism evidence="10 11">
    <name type="scientific">Pollutimonas harenae</name>
    <dbReference type="NCBI Taxonomy" id="657015"/>
    <lineage>
        <taxon>Bacteria</taxon>
        <taxon>Pseudomonadati</taxon>
        <taxon>Pseudomonadota</taxon>
        <taxon>Betaproteobacteria</taxon>
        <taxon>Burkholderiales</taxon>
        <taxon>Alcaligenaceae</taxon>
        <taxon>Pollutimonas</taxon>
    </lineage>
</organism>
<dbReference type="PROSITE" id="PS51318">
    <property type="entry name" value="TAT"/>
    <property type="match status" value="1"/>
</dbReference>
<accession>A0A853GSL2</accession>
<keyword evidence="8" id="KW-0732">Signal</keyword>
<comment type="caution">
    <text evidence="10">The sequence shown here is derived from an EMBL/GenBank/DDBJ whole genome shotgun (WGS) entry which is preliminary data.</text>
</comment>
<dbReference type="InterPro" id="IPR008972">
    <property type="entry name" value="Cupredoxin"/>
</dbReference>
<comment type="cofactor">
    <cofactor evidence="7">
        <name>Cu(2+)</name>
        <dbReference type="ChEBI" id="CHEBI:29036"/>
    </cofactor>
    <text evidence="7">The crystal structure with reduced Cu(1+) has also been determined.</text>
</comment>
<dbReference type="PANTHER" id="PTHR36507">
    <property type="entry name" value="BLL1555 PROTEIN"/>
    <property type="match status" value="1"/>
</dbReference>
<evidence type="ECO:0000256" key="7">
    <source>
        <dbReference type="PIRSR" id="PIRSR602387-1"/>
    </source>
</evidence>
<comment type="subcellular location">
    <subcellularLocation>
        <location evidence="1">Periplasm</location>
    </subcellularLocation>
</comment>
<evidence type="ECO:0000256" key="2">
    <source>
        <dbReference type="ARBA" id="ARBA00022448"/>
    </source>
</evidence>
<evidence type="ECO:0000256" key="1">
    <source>
        <dbReference type="ARBA" id="ARBA00004418"/>
    </source>
</evidence>
<sequence>MSTLPNANRRRILQASGSLLLVAMAYSRHARAGETIDIELMGAGNGAHVWFNPRGLIIKRGQTIRWINREEGNVHTTTAYHPDYHGKPLRIPHGAQPWDSGYLMPGESFSVTFDTPGVYDYYCVPHEHAGMVGRIIVDTPDADAQALRQASDALLPAAARDGFVAIELIMAKRVVE</sequence>
<protein>
    <recommendedName>
        <fullName evidence="9">Blue (type 1) copper domain-containing protein</fullName>
    </recommendedName>
</protein>
<dbReference type="OrthoDB" id="9757546at2"/>
<gene>
    <name evidence="10" type="ORF">H0A62_06155</name>
</gene>
<feature type="chain" id="PRO_5032685690" description="Blue (type 1) copper domain-containing protein" evidence="8">
    <location>
        <begin position="33"/>
        <end position="176"/>
    </location>
</feature>
<feature type="binding site" evidence="7">
    <location>
        <position position="75"/>
    </location>
    <ligand>
        <name>Cu cation</name>
        <dbReference type="ChEBI" id="CHEBI:23378"/>
    </ligand>
</feature>
<reference evidence="10 11" key="1">
    <citation type="submission" date="2020-07" db="EMBL/GenBank/DDBJ databases">
        <title>Taxonomic revisions and descriptions of new bacterial species based on genomic comparisons in the high-G+C-content subgroup of the family Alcaligenaceae.</title>
        <authorList>
            <person name="Szabo A."/>
            <person name="Felfoldi T."/>
        </authorList>
    </citation>
    <scope>NUCLEOTIDE SEQUENCE [LARGE SCALE GENOMIC DNA]</scope>
    <source>
        <strain evidence="10 11">DSM 25667</strain>
    </source>
</reference>